<dbReference type="InterPro" id="IPR036724">
    <property type="entry name" value="Cobalamin-bd_sf"/>
</dbReference>
<protein>
    <recommendedName>
        <fullName evidence="1">B12-binding domain-containing protein</fullName>
    </recommendedName>
</protein>
<name>A0A0X3TVW4_9RHOB</name>
<dbReference type="GO" id="GO:0031419">
    <property type="term" value="F:cobalamin binding"/>
    <property type="evidence" value="ECO:0007669"/>
    <property type="project" value="InterPro"/>
</dbReference>
<dbReference type="PROSITE" id="PS51332">
    <property type="entry name" value="B12_BINDING"/>
    <property type="match status" value="1"/>
</dbReference>
<dbReference type="Gene3D" id="3.40.50.280">
    <property type="entry name" value="Cobalamin-binding domain"/>
    <property type="match status" value="1"/>
</dbReference>
<dbReference type="SUPFAM" id="SSF52242">
    <property type="entry name" value="Cobalamin (vitamin B12)-binding domain"/>
    <property type="match status" value="1"/>
</dbReference>
<feature type="domain" description="B12-binding" evidence="1">
    <location>
        <begin position="130"/>
        <end position="258"/>
    </location>
</feature>
<sequence>MPPVDPFEGSRPLNQNQLEAFAKRVLKSLDSHPQNPSSLNLGSITDWLYAHVISPVPFSFEETLCFLEETGVPSSEIIDICIPEAACRAGQAWVDDEASFANVTLASSRLYAICKALSETWEMRPRRTGQPTVLVVIAPGEQHMIGSVVAASQLRRMGCSVQLLGGATPKEAIACIKRGAFDAVLISCAGSQALDNAVNLIARIRSEIDQPPRLVIGGAIEKQVKLTSVSTGADLVTSDFEVALAGLTNARSSTEPLAAQ</sequence>
<reference evidence="3" key="1">
    <citation type="submission" date="2015-12" db="EMBL/GenBank/DDBJ databases">
        <authorList>
            <person name="Zhang G."/>
            <person name="Stingl U."/>
        </authorList>
    </citation>
    <scope>NUCLEOTIDE SEQUENCE [LARGE SCALE GENOMIC DNA]</scope>
    <source>
        <strain evidence="3">ZGT108</strain>
    </source>
</reference>
<dbReference type="CDD" id="cd02065">
    <property type="entry name" value="B12-binding_like"/>
    <property type="match status" value="1"/>
</dbReference>
<evidence type="ECO:0000259" key="1">
    <source>
        <dbReference type="PROSITE" id="PS51332"/>
    </source>
</evidence>
<dbReference type="GO" id="GO:0046872">
    <property type="term" value="F:metal ion binding"/>
    <property type="evidence" value="ECO:0007669"/>
    <property type="project" value="InterPro"/>
</dbReference>
<dbReference type="Pfam" id="PF02310">
    <property type="entry name" value="B12-binding"/>
    <property type="match status" value="1"/>
</dbReference>
<dbReference type="RefSeq" id="WP_068334299.1">
    <property type="nucleotide sequence ID" value="NZ_LQBP01000003.1"/>
</dbReference>
<dbReference type="OrthoDB" id="5498228at2"/>
<comment type="caution">
    <text evidence="2">The sequence shown here is derived from an EMBL/GenBank/DDBJ whole genome shotgun (WGS) entry which is preliminary data.</text>
</comment>
<dbReference type="EMBL" id="LQBP01000003">
    <property type="protein sequence ID" value="KUJ79819.1"/>
    <property type="molecule type" value="Genomic_DNA"/>
</dbReference>
<organism evidence="2 3">
    <name type="scientific">Ruegeria profundi</name>
    <dbReference type="NCBI Taxonomy" id="1685378"/>
    <lineage>
        <taxon>Bacteria</taxon>
        <taxon>Pseudomonadati</taxon>
        <taxon>Pseudomonadota</taxon>
        <taxon>Alphaproteobacteria</taxon>
        <taxon>Rhodobacterales</taxon>
        <taxon>Roseobacteraceae</taxon>
        <taxon>Ruegeria</taxon>
    </lineage>
</organism>
<dbReference type="InterPro" id="IPR006158">
    <property type="entry name" value="Cobalamin-bd"/>
</dbReference>
<evidence type="ECO:0000313" key="2">
    <source>
        <dbReference type="EMBL" id="KUJ79819.1"/>
    </source>
</evidence>
<dbReference type="STRING" id="1685378.AVO44_06480"/>
<proteinExistence type="predicted"/>
<gene>
    <name evidence="2" type="ORF">AVO44_06480</name>
</gene>
<keyword evidence="3" id="KW-1185">Reference proteome</keyword>
<evidence type="ECO:0000313" key="3">
    <source>
        <dbReference type="Proteomes" id="UP000053690"/>
    </source>
</evidence>
<dbReference type="Proteomes" id="UP000053690">
    <property type="component" value="Unassembled WGS sequence"/>
</dbReference>
<dbReference type="AlphaFoldDB" id="A0A0X3TVW4"/>
<accession>A0A0X3TVW4</accession>